<gene>
    <name evidence="1" type="ORF">E4Z61_22275</name>
</gene>
<evidence type="ECO:0000313" key="2">
    <source>
        <dbReference type="Proteomes" id="UP000296284"/>
    </source>
</evidence>
<dbReference type="EMBL" id="CP038469">
    <property type="protein sequence ID" value="QBX82931.1"/>
    <property type="molecule type" value="Genomic_DNA"/>
</dbReference>
<organism evidence="1 2">
    <name type="scientific">Citrobacter tructae</name>
    <dbReference type="NCBI Taxonomy" id="2562449"/>
    <lineage>
        <taxon>Bacteria</taxon>
        <taxon>Pseudomonadati</taxon>
        <taxon>Pseudomonadota</taxon>
        <taxon>Gammaproteobacteria</taxon>
        <taxon>Enterobacterales</taxon>
        <taxon>Enterobacteriaceae</taxon>
        <taxon>Citrobacter</taxon>
    </lineage>
</organism>
<accession>A0ABX5T947</accession>
<dbReference type="Proteomes" id="UP000296284">
    <property type="component" value="Chromosome"/>
</dbReference>
<sequence length="260" mass="27300">MIEINSCGQLIINGDFATGDFTGWTVSAGTAQKPVVSNGQAVLATADKITQDINAIAGTELTFIYDFALVNSATGYVEVVSLPSRTRVYYDYNNESQPGVVITVPDDETGLEIAFACNAGGEVHVDNVTLQPMNSELIIGGDFTDASIPGWTAHGATSENPKVVGGHLQLPNASYVYQDVAVTAGCTLSLSYSMQLLYSATGNVTVTAQTTGQELYIDTVGGSITGASFVVPVGESIVRIQFNCTQGGEIDVDNVSMVYI</sequence>
<dbReference type="RefSeq" id="WP_135324608.1">
    <property type="nucleotide sequence ID" value="NZ_CP038469.1"/>
</dbReference>
<evidence type="ECO:0000313" key="1">
    <source>
        <dbReference type="EMBL" id="QBX82931.1"/>
    </source>
</evidence>
<proteinExistence type="predicted"/>
<protein>
    <submittedName>
        <fullName evidence="1">Uncharacterized protein</fullName>
    </submittedName>
</protein>
<keyword evidence="2" id="KW-1185">Reference proteome</keyword>
<name>A0ABX5T947_9ENTR</name>
<reference evidence="1 2" key="1">
    <citation type="submission" date="2019-03" db="EMBL/GenBank/DDBJ databases">
        <title>Complete genome sequence of Citrobacter sp. SNU WT2 isolated from diseased rainbow trout.</title>
        <authorList>
            <person name="Oh W.T."/>
            <person name="Park S.C."/>
        </authorList>
    </citation>
    <scope>NUCLEOTIDE SEQUENCE [LARGE SCALE GENOMIC DNA]</scope>
    <source>
        <strain evidence="1 2">SNU WT2</strain>
    </source>
</reference>
<dbReference type="Gene3D" id="2.60.120.260">
    <property type="entry name" value="Galactose-binding domain-like"/>
    <property type="match status" value="1"/>
</dbReference>